<feature type="transmembrane region" description="Helical" evidence="5">
    <location>
        <begin position="147"/>
        <end position="167"/>
    </location>
</feature>
<comment type="similarity">
    <text evidence="5">Belongs to the BI1 family.</text>
</comment>
<keyword evidence="3 5" id="KW-1133">Transmembrane helix</keyword>
<sequence>MSYGSTPYTAPPPAYDEEANRPMYGSNDDDDMYKETIANSSKEIRLRNLIKVPTSLEFVRKVYSILATQLAATSALSAFYMFNDSARSWVQSNQWMLIVSMISTIIVMLALFWKARSYPLNYGLLAIFTLLEAHAVGTIVTFYKQTIVLQALLITLGVFIGLTIFTLQSKWDFSGMGPFLYAGIWILLIAGIVQIFLPFSKGVQLALAIGGVIIFSGYILFDTYLIFNQYSAEDYIIASVSLYLDVINLFLRILQVLSLLSDDN</sequence>
<keyword evidence="4 5" id="KW-0472">Membrane</keyword>
<feature type="transmembrane region" description="Helical" evidence="5">
    <location>
        <begin position="179"/>
        <end position="199"/>
    </location>
</feature>
<evidence type="ECO:0000256" key="5">
    <source>
        <dbReference type="RuleBase" id="RU004379"/>
    </source>
</evidence>
<dbReference type="InterPro" id="IPR006214">
    <property type="entry name" value="Bax_inhibitor_1-related"/>
</dbReference>
<gene>
    <name evidence="7" type="ORF">HPULCUR_010473</name>
</gene>
<evidence type="ECO:0000256" key="6">
    <source>
        <dbReference type="SAM" id="MobiDB-lite"/>
    </source>
</evidence>
<evidence type="ECO:0000313" key="8">
    <source>
        <dbReference type="Proteomes" id="UP001476247"/>
    </source>
</evidence>
<keyword evidence="8" id="KW-1185">Reference proteome</keyword>
<feature type="region of interest" description="Disordered" evidence="6">
    <location>
        <begin position="1"/>
        <end position="21"/>
    </location>
</feature>
<evidence type="ECO:0000256" key="2">
    <source>
        <dbReference type="ARBA" id="ARBA00022692"/>
    </source>
</evidence>
<feature type="transmembrane region" description="Helical" evidence="5">
    <location>
        <begin position="234"/>
        <end position="254"/>
    </location>
</feature>
<proteinExistence type="inferred from homology"/>
<dbReference type="Pfam" id="PF01027">
    <property type="entry name" value="Bax1-I"/>
    <property type="match status" value="1"/>
</dbReference>
<dbReference type="PANTHER" id="PTHR23291">
    <property type="entry name" value="BAX INHIBITOR-RELATED"/>
    <property type="match status" value="1"/>
</dbReference>
<keyword evidence="2 5" id="KW-0812">Transmembrane</keyword>
<comment type="caution">
    <text evidence="7">The sequence shown here is derived from an EMBL/GenBank/DDBJ whole genome shotgun (WGS) entry which is preliminary data.</text>
</comment>
<reference evidence="7 8" key="1">
    <citation type="submission" date="2024-04" db="EMBL/GenBank/DDBJ databases">
        <title>genome sequences of Mucor flavus KT1a and Helicostylum pulchrum KT1b strains isolation_sourced from the surface of a dry-aged beef.</title>
        <authorList>
            <person name="Toyotome T."/>
            <person name="Hosono M."/>
            <person name="Torimaru M."/>
            <person name="Fukuda K."/>
            <person name="Mikami N."/>
        </authorList>
    </citation>
    <scope>NUCLEOTIDE SEQUENCE [LARGE SCALE GENOMIC DNA]</scope>
    <source>
        <strain evidence="7 8">KT1b</strain>
    </source>
</reference>
<feature type="transmembrane region" description="Helical" evidence="5">
    <location>
        <begin position="120"/>
        <end position="141"/>
    </location>
</feature>
<organism evidence="7 8">
    <name type="scientific">Helicostylum pulchrum</name>
    <dbReference type="NCBI Taxonomy" id="562976"/>
    <lineage>
        <taxon>Eukaryota</taxon>
        <taxon>Fungi</taxon>
        <taxon>Fungi incertae sedis</taxon>
        <taxon>Mucoromycota</taxon>
        <taxon>Mucoromycotina</taxon>
        <taxon>Mucoromycetes</taxon>
        <taxon>Mucorales</taxon>
        <taxon>Mucorineae</taxon>
        <taxon>Mucoraceae</taxon>
        <taxon>Helicostylum</taxon>
    </lineage>
</organism>
<feature type="transmembrane region" description="Helical" evidence="5">
    <location>
        <begin position="62"/>
        <end position="82"/>
    </location>
</feature>
<feature type="transmembrane region" description="Helical" evidence="5">
    <location>
        <begin position="94"/>
        <end position="113"/>
    </location>
</feature>
<feature type="transmembrane region" description="Helical" evidence="5">
    <location>
        <begin position="205"/>
        <end position="227"/>
    </location>
</feature>
<dbReference type="EMBL" id="BAABUJ010000040">
    <property type="protein sequence ID" value="GAA5804963.1"/>
    <property type="molecule type" value="Genomic_DNA"/>
</dbReference>
<evidence type="ECO:0000313" key="7">
    <source>
        <dbReference type="EMBL" id="GAA5804963.1"/>
    </source>
</evidence>
<protein>
    <submittedName>
        <fullName evidence="7">Uncharacterized protein</fullName>
    </submittedName>
</protein>
<accession>A0ABP9YDD2</accession>
<name>A0ABP9YDD2_9FUNG</name>
<evidence type="ECO:0000256" key="1">
    <source>
        <dbReference type="ARBA" id="ARBA00004141"/>
    </source>
</evidence>
<evidence type="ECO:0000256" key="3">
    <source>
        <dbReference type="ARBA" id="ARBA00022989"/>
    </source>
</evidence>
<dbReference type="PANTHER" id="PTHR23291:SF50">
    <property type="entry name" value="PROTEIN LIFEGUARD 4"/>
    <property type="match status" value="1"/>
</dbReference>
<comment type="subcellular location">
    <subcellularLocation>
        <location evidence="1">Membrane</location>
        <topology evidence="1">Multi-pass membrane protein</topology>
    </subcellularLocation>
</comment>
<dbReference type="Proteomes" id="UP001476247">
    <property type="component" value="Unassembled WGS sequence"/>
</dbReference>
<evidence type="ECO:0000256" key="4">
    <source>
        <dbReference type="ARBA" id="ARBA00023136"/>
    </source>
</evidence>